<feature type="transmembrane region" description="Helical" evidence="1">
    <location>
        <begin position="144"/>
        <end position="164"/>
    </location>
</feature>
<dbReference type="InterPro" id="IPR010266">
    <property type="entry name" value="NnrS"/>
</dbReference>
<organism evidence="2 3">
    <name type="scientific">Kangiella sediminilitoris</name>
    <dbReference type="NCBI Taxonomy" id="1144748"/>
    <lineage>
        <taxon>Bacteria</taxon>
        <taxon>Pseudomonadati</taxon>
        <taxon>Pseudomonadota</taxon>
        <taxon>Gammaproteobacteria</taxon>
        <taxon>Kangiellales</taxon>
        <taxon>Kangiellaceae</taxon>
        <taxon>Kangiella</taxon>
    </lineage>
</organism>
<feature type="transmembrane region" description="Helical" evidence="1">
    <location>
        <begin position="176"/>
        <end position="193"/>
    </location>
</feature>
<feature type="transmembrane region" description="Helical" evidence="1">
    <location>
        <begin position="371"/>
        <end position="389"/>
    </location>
</feature>
<keyword evidence="1" id="KW-1133">Transmembrane helix</keyword>
<sequence>MQILDAQKEKSIWPIFRLGFRVFFLGGALLSVIAMAIWAMSLSGIIQLGAIKNPIWWHAHEMIFGFTVAIIAGFILTAVQNWTGIPGVRGWPLAVASLLWFTPRLLMPLIGETHWLVILTDIVWLPLVAIFIALPIIKQKQWRNLFFVPILFMFTVLNALTYFTAITQNWLLSERLFIAAVLLITALIAVMGGRVIPFFTSRATETEKPEPIKLLELIALGGIWFITLLWLLLPHTQVIMKLLAILSLITAAAQLFRMLRWNTLPSLKVPLLWILHIGYLFIPLGLVAFAMAVGWKIVTVSAASHFLTAGALGCVVLGMISRVSLGHSGRPLQPKRITVIAFSIIILAALARSVGPLVLPDNILLIYQSSAGLWVLAYLIFVLIYWPVLTKPRIDGRPG</sequence>
<dbReference type="Pfam" id="PF05940">
    <property type="entry name" value="NnrS"/>
    <property type="match status" value="1"/>
</dbReference>
<dbReference type="STRING" id="1144748.KS2013_1269"/>
<evidence type="ECO:0000313" key="2">
    <source>
        <dbReference type="EMBL" id="AOE49984.1"/>
    </source>
</evidence>
<keyword evidence="3" id="KW-1185">Reference proteome</keyword>
<feature type="transmembrane region" description="Helical" evidence="1">
    <location>
        <begin position="62"/>
        <end position="79"/>
    </location>
</feature>
<dbReference type="AlphaFoldDB" id="A0A1B3BB36"/>
<accession>A0A1B3BB36</accession>
<feature type="transmembrane region" description="Helical" evidence="1">
    <location>
        <begin position="239"/>
        <end position="259"/>
    </location>
</feature>
<evidence type="ECO:0000313" key="3">
    <source>
        <dbReference type="Proteomes" id="UP000094147"/>
    </source>
</evidence>
<feature type="transmembrane region" description="Helical" evidence="1">
    <location>
        <begin position="271"/>
        <end position="293"/>
    </location>
</feature>
<dbReference type="KEGG" id="ksd:KS2013_1269"/>
<reference evidence="3" key="1">
    <citation type="submission" date="2015-08" db="EMBL/GenBank/DDBJ databases">
        <authorList>
            <person name="Kim K.M."/>
        </authorList>
    </citation>
    <scope>NUCLEOTIDE SEQUENCE [LARGE SCALE GENOMIC DNA]</scope>
    <source>
        <strain evidence="3">KCTC 23892</strain>
    </source>
</reference>
<name>A0A1B3BB36_9GAMM</name>
<feature type="transmembrane region" description="Helical" evidence="1">
    <location>
        <begin position="337"/>
        <end position="359"/>
    </location>
</feature>
<dbReference type="PATRIC" id="fig|1144748.3.peg.1278"/>
<dbReference type="OrthoDB" id="9770040at2"/>
<protein>
    <submittedName>
        <fullName evidence="2">NnrS family protein</fullName>
    </submittedName>
</protein>
<feature type="transmembrane region" description="Helical" evidence="1">
    <location>
        <begin position="20"/>
        <end position="42"/>
    </location>
</feature>
<keyword evidence="1" id="KW-0812">Transmembrane</keyword>
<dbReference type="Proteomes" id="UP000094147">
    <property type="component" value="Chromosome"/>
</dbReference>
<dbReference type="EMBL" id="CP012418">
    <property type="protein sequence ID" value="AOE49984.1"/>
    <property type="molecule type" value="Genomic_DNA"/>
</dbReference>
<gene>
    <name evidence="2" type="ORF">KS2013_1269</name>
</gene>
<proteinExistence type="predicted"/>
<feature type="transmembrane region" description="Helical" evidence="1">
    <location>
        <begin position="91"/>
        <end position="110"/>
    </location>
</feature>
<dbReference type="RefSeq" id="WP_068991328.1">
    <property type="nucleotide sequence ID" value="NZ_CP012418.1"/>
</dbReference>
<feature type="transmembrane region" description="Helical" evidence="1">
    <location>
        <begin position="116"/>
        <end position="137"/>
    </location>
</feature>
<feature type="transmembrane region" description="Helical" evidence="1">
    <location>
        <begin position="214"/>
        <end position="233"/>
    </location>
</feature>
<feature type="transmembrane region" description="Helical" evidence="1">
    <location>
        <begin position="305"/>
        <end position="325"/>
    </location>
</feature>
<keyword evidence="1" id="KW-0472">Membrane</keyword>
<evidence type="ECO:0000256" key="1">
    <source>
        <dbReference type="SAM" id="Phobius"/>
    </source>
</evidence>